<feature type="chain" id="PRO_5022965761" evidence="1">
    <location>
        <begin position="34"/>
        <end position="177"/>
    </location>
</feature>
<dbReference type="AlphaFoldDB" id="A0A5B7J0F3"/>
<keyword evidence="3" id="KW-1185">Reference proteome</keyword>
<accession>A0A5B7J0F3</accession>
<evidence type="ECO:0000313" key="2">
    <source>
        <dbReference type="EMBL" id="MPC91281.1"/>
    </source>
</evidence>
<proteinExistence type="predicted"/>
<evidence type="ECO:0000256" key="1">
    <source>
        <dbReference type="SAM" id="SignalP"/>
    </source>
</evidence>
<keyword evidence="1" id="KW-0732">Signal</keyword>
<organism evidence="2 3">
    <name type="scientific">Portunus trituberculatus</name>
    <name type="common">Swimming crab</name>
    <name type="synonym">Neptunus trituberculatus</name>
    <dbReference type="NCBI Taxonomy" id="210409"/>
    <lineage>
        <taxon>Eukaryota</taxon>
        <taxon>Metazoa</taxon>
        <taxon>Ecdysozoa</taxon>
        <taxon>Arthropoda</taxon>
        <taxon>Crustacea</taxon>
        <taxon>Multicrustacea</taxon>
        <taxon>Malacostraca</taxon>
        <taxon>Eumalacostraca</taxon>
        <taxon>Eucarida</taxon>
        <taxon>Decapoda</taxon>
        <taxon>Pleocyemata</taxon>
        <taxon>Brachyura</taxon>
        <taxon>Eubrachyura</taxon>
        <taxon>Portunoidea</taxon>
        <taxon>Portunidae</taxon>
        <taxon>Portuninae</taxon>
        <taxon>Portunus</taxon>
    </lineage>
</organism>
<dbReference type="Proteomes" id="UP000324222">
    <property type="component" value="Unassembled WGS sequence"/>
</dbReference>
<evidence type="ECO:0000313" key="3">
    <source>
        <dbReference type="Proteomes" id="UP000324222"/>
    </source>
</evidence>
<reference evidence="2" key="1">
    <citation type="submission" date="2019-05" db="EMBL/GenBank/DDBJ databases">
        <title>Another draft genome of Portunus trituberculatus and its Hox gene families provides insights of decapod evolution.</title>
        <authorList>
            <person name="Jeong J.-H."/>
            <person name="Song I."/>
            <person name="Kim S."/>
            <person name="Choi T."/>
            <person name="Kim D."/>
            <person name="Ryu S."/>
            <person name="Kim W."/>
        </authorList>
    </citation>
    <scope>NUCLEOTIDE SEQUENCE [LARGE SCALE GENOMIC DNA]</scope>
    <source>
        <tissue evidence="2">Muscle</tissue>
    </source>
</reference>
<dbReference type="OrthoDB" id="6366767at2759"/>
<sequence>MRLGVASAGGAWVVAMVVLLLGAGMMQPPTTEAAAAPHGCCRRGRFAAAALGFIGGYLAGRHHGYHHGGCGGCGSGCGGCGGGCGWCGGGYYGRRRRSLDEVMEREVIEDMFMKARRSYRDIQRPANRGNKHSTCLLSPQFASQDKDQCGLRLVCELAQKDPNYLTGDETLILLPYR</sequence>
<dbReference type="EMBL" id="VSRR010087196">
    <property type="protein sequence ID" value="MPC91281.1"/>
    <property type="molecule type" value="Genomic_DNA"/>
</dbReference>
<feature type="signal peptide" evidence="1">
    <location>
        <begin position="1"/>
        <end position="33"/>
    </location>
</feature>
<protein>
    <submittedName>
        <fullName evidence="2">Uncharacterized protein</fullName>
    </submittedName>
</protein>
<name>A0A5B7J0F3_PORTR</name>
<gene>
    <name evidence="2" type="ORF">E2C01_086305</name>
</gene>
<comment type="caution">
    <text evidence="2">The sequence shown here is derived from an EMBL/GenBank/DDBJ whole genome shotgun (WGS) entry which is preliminary data.</text>
</comment>